<dbReference type="OrthoDB" id="9781704at2"/>
<proteinExistence type="inferred from homology"/>
<dbReference type="UniPathway" id="UPA00629">
    <property type="reaction ID" value="UER00682"/>
</dbReference>
<dbReference type="CDD" id="cd04729">
    <property type="entry name" value="NanE"/>
    <property type="match status" value="1"/>
</dbReference>
<evidence type="ECO:0000256" key="5">
    <source>
        <dbReference type="ARBA" id="ARBA00023235"/>
    </source>
</evidence>
<dbReference type="InterPro" id="IPR011060">
    <property type="entry name" value="RibuloseP-bd_barrel"/>
</dbReference>
<comment type="similarity">
    <text evidence="4 7">Belongs to the NanE family.</text>
</comment>
<dbReference type="PANTHER" id="PTHR36204">
    <property type="entry name" value="N-ACETYLMANNOSAMINE-6-PHOSPHATE 2-EPIMERASE-RELATED"/>
    <property type="match status" value="1"/>
</dbReference>
<dbReference type="Proteomes" id="UP000521358">
    <property type="component" value="Unassembled WGS sequence"/>
</dbReference>
<dbReference type="GO" id="GO:0006053">
    <property type="term" value="P:N-acetylmannosamine catabolic process"/>
    <property type="evidence" value="ECO:0007669"/>
    <property type="project" value="TreeGrafter"/>
</dbReference>
<evidence type="ECO:0000256" key="7">
    <source>
        <dbReference type="HAMAP-Rule" id="MF_01235"/>
    </source>
</evidence>
<keyword evidence="5 7" id="KW-0413">Isomerase</keyword>
<dbReference type="HAMAP" id="MF_01235">
    <property type="entry name" value="ManNAc6P_epimer"/>
    <property type="match status" value="1"/>
</dbReference>
<dbReference type="GO" id="GO:0005829">
    <property type="term" value="C:cytosol"/>
    <property type="evidence" value="ECO:0007669"/>
    <property type="project" value="TreeGrafter"/>
</dbReference>
<keyword evidence="6 7" id="KW-0119">Carbohydrate metabolism</keyword>
<gene>
    <name evidence="7" type="primary">nanE</name>
    <name evidence="8" type="ORF">HED35_05290</name>
</gene>
<dbReference type="GeneID" id="63146951"/>
<dbReference type="GO" id="GO:0047465">
    <property type="term" value="F:N-acylglucosamine-6-phosphate 2-epimerase activity"/>
    <property type="evidence" value="ECO:0007669"/>
    <property type="project" value="UniProtKB-EC"/>
</dbReference>
<evidence type="ECO:0000313" key="8">
    <source>
        <dbReference type="EMBL" id="NKC67494.1"/>
    </source>
</evidence>
<evidence type="ECO:0000256" key="4">
    <source>
        <dbReference type="ARBA" id="ARBA00007439"/>
    </source>
</evidence>
<comment type="function">
    <text evidence="2 7">Converts N-acetylmannosamine-6-phosphate (ManNAc-6-P) to N-acetylglucosamine-6-phosphate (GlcNAc-6-P).</text>
</comment>
<dbReference type="EC" id="5.1.3.9" evidence="7"/>
<dbReference type="AlphaFoldDB" id="A0A7X6I340"/>
<organism evidence="8 9">
    <name type="scientific">Vagococcus fluvialis</name>
    <dbReference type="NCBI Taxonomy" id="2738"/>
    <lineage>
        <taxon>Bacteria</taxon>
        <taxon>Bacillati</taxon>
        <taxon>Bacillota</taxon>
        <taxon>Bacilli</taxon>
        <taxon>Lactobacillales</taxon>
        <taxon>Enterococcaceae</taxon>
        <taxon>Vagococcus</taxon>
    </lineage>
</organism>
<dbReference type="GO" id="GO:0019262">
    <property type="term" value="P:N-acetylneuraminate catabolic process"/>
    <property type="evidence" value="ECO:0007669"/>
    <property type="project" value="UniProtKB-UniRule"/>
</dbReference>
<evidence type="ECO:0000313" key="9">
    <source>
        <dbReference type="Proteomes" id="UP000521358"/>
    </source>
</evidence>
<evidence type="ECO:0000256" key="1">
    <source>
        <dbReference type="ARBA" id="ARBA00000056"/>
    </source>
</evidence>
<dbReference type="Gene3D" id="3.20.20.70">
    <property type="entry name" value="Aldolase class I"/>
    <property type="match status" value="1"/>
</dbReference>
<reference evidence="8 9" key="1">
    <citation type="submission" date="2020-03" db="EMBL/GenBank/DDBJ databases">
        <title>Bacterial samples isolated from urine from healthy bovine heifers (Gyr breed).</title>
        <authorList>
            <person name="Giannattasio-Ferraz S."/>
            <person name="Maskeri L."/>
            <person name="Penido A."/>
            <person name="Barbosa-Stancioli E.F."/>
            <person name="Putonti C."/>
        </authorList>
    </citation>
    <scope>NUCLEOTIDE SEQUENCE [LARGE SCALE GENOMIC DNA]</scope>
    <source>
        <strain evidence="8 9">UFMG-H7</strain>
    </source>
</reference>
<dbReference type="Pfam" id="PF04131">
    <property type="entry name" value="NanE"/>
    <property type="match status" value="1"/>
</dbReference>
<protein>
    <recommendedName>
        <fullName evidence="7">Putative N-acetylmannosamine-6-phosphate 2-epimerase</fullName>
        <ecNumber evidence="7">5.1.3.9</ecNumber>
    </recommendedName>
    <alternativeName>
        <fullName evidence="7">ManNAc-6-P epimerase</fullName>
    </alternativeName>
</protein>
<evidence type="ECO:0000256" key="3">
    <source>
        <dbReference type="ARBA" id="ARBA00005081"/>
    </source>
</evidence>
<dbReference type="RefSeq" id="WP_114290129.1">
    <property type="nucleotide sequence ID" value="NZ_CP081459.1"/>
</dbReference>
<dbReference type="GO" id="GO:0005975">
    <property type="term" value="P:carbohydrate metabolic process"/>
    <property type="evidence" value="ECO:0007669"/>
    <property type="project" value="UniProtKB-UniRule"/>
</dbReference>
<comment type="pathway">
    <text evidence="3 7">Amino-sugar metabolism; N-acetylneuraminate degradation; D-fructose 6-phosphate from N-acetylneuraminate: step 3/5.</text>
</comment>
<dbReference type="FunFam" id="3.20.20.70:FF:000035">
    <property type="entry name" value="Putative N-acetylmannosamine-6-phosphate 2-epimerase"/>
    <property type="match status" value="1"/>
</dbReference>
<dbReference type="NCBIfam" id="NF002231">
    <property type="entry name" value="PRK01130.1"/>
    <property type="match status" value="1"/>
</dbReference>
<dbReference type="SUPFAM" id="SSF51366">
    <property type="entry name" value="Ribulose-phoshate binding barrel"/>
    <property type="match status" value="1"/>
</dbReference>
<dbReference type="PANTHER" id="PTHR36204:SF1">
    <property type="entry name" value="N-ACETYLMANNOSAMINE-6-PHOSPHATE 2-EPIMERASE-RELATED"/>
    <property type="match status" value="1"/>
</dbReference>
<accession>A0A7X6I340</accession>
<name>A0A7X6I340_9ENTE</name>
<dbReference type="InterPro" id="IPR013785">
    <property type="entry name" value="Aldolase_TIM"/>
</dbReference>
<sequence length="232" mass="25605">MKMKILEEINKGLIVSCQALENEPLHSSFIMSRMARAAKESGAIGIRANSVVDIQAIKDTISLPIIGIIKQEYSDSDVFITPTLKEVRAVCATGVEIVAMDATVRKRPNDEKLDEIVSIIRDEYPDVLLMADSASLADVAYAEELGFDFIGTTLYGYTEDTKGENIADNDFKHLKDVLNQTKLPVIVEGKIDTPQKARRAIELGGYSVVCGGAITRPQEITKRFIDEIEQIK</sequence>
<comment type="caution">
    <text evidence="8">The sequence shown here is derived from an EMBL/GenBank/DDBJ whole genome shotgun (WGS) entry which is preliminary data.</text>
</comment>
<evidence type="ECO:0000256" key="6">
    <source>
        <dbReference type="ARBA" id="ARBA00023277"/>
    </source>
</evidence>
<dbReference type="InterPro" id="IPR007260">
    <property type="entry name" value="NanE"/>
</dbReference>
<evidence type="ECO:0000256" key="2">
    <source>
        <dbReference type="ARBA" id="ARBA00002147"/>
    </source>
</evidence>
<comment type="catalytic activity">
    <reaction evidence="1 7">
        <text>an N-acyl-D-glucosamine 6-phosphate = an N-acyl-D-mannosamine 6-phosphate</text>
        <dbReference type="Rhea" id="RHEA:23932"/>
        <dbReference type="ChEBI" id="CHEBI:57599"/>
        <dbReference type="ChEBI" id="CHEBI:57666"/>
        <dbReference type="EC" id="5.1.3.9"/>
    </reaction>
</comment>
<dbReference type="EMBL" id="JAAVMB010000004">
    <property type="protein sequence ID" value="NKC67494.1"/>
    <property type="molecule type" value="Genomic_DNA"/>
</dbReference>